<reference evidence="2 3" key="1">
    <citation type="submission" date="2024-11" db="EMBL/GenBank/DDBJ databases">
        <title>A near-complete genome assembly of Cinchona calisaya.</title>
        <authorList>
            <person name="Lian D.C."/>
            <person name="Zhao X.W."/>
            <person name="Wei L."/>
        </authorList>
    </citation>
    <scope>NUCLEOTIDE SEQUENCE [LARGE SCALE GENOMIC DNA]</scope>
    <source>
        <tissue evidence="2">Nenye</tissue>
    </source>
</reference>
<dbReference type="PANTHER" id="PTHR46890">
    <property type="entry name" value="NON-LTR RETROLELEMENT REVERSE TRANSCRIPTASE-LIKE PROTEIN-RELATED"/>
    <property type="match status" value="1"/>
</dbReference>
<feature type="domain" description="Reverse transcriptase" evidence="1">
    <location>
        <begin position="62"/>
        <end position="144"/>
    </location>
</feature>
<dbReference type="AlphaFoldDB" id="A0ABD3ATP2"/>
<accession>A0ABD3ATP2</accession>
<comment type="caution">
    <text evidence="2">The sequence shown here is derived from an EMBL/GenBank/DDBJ whole genome shotgun (WGS) entry which is preliminary data.</text>
</comment>
<dbReference type="InterPro" id="IPR052343">
    <property type="entry name" value="Retrotransposon-Effector_Assoc"/>
</dbReference>
<protein>
    <recommendedName>
        <fullName evidence="1">Reverse transcriptase domain-containing protein</fullName>
    </recommendedName>
</protein>
<dbReference type="PANTHER" id="PTHR46890:SF48">
    <property type="entry name" value="RNA-DIRECTED DNA POLYMERASE"/>
    <property type="match status" value="1"/>
</dbReference>
<evidence type="ECO:0000313" key="2">
    <source>
        <dbReference type="EMBL" id="KAL3534578.1"/>
    </source>
</evidence>
<dbReference type="InterPro" id="IPR000477">
    <property type="entry name" value="RT_dom"/>
</dbReference>
<proteinExistence type="predicted"/>
<organism evidence="2 3">
    <name type="scientific">Cinchona calisaya</name>
    <dbReference type="NCBI Taxonomy" id="153742"/>
    <lineage>
        <taxon>Eukaryota</taxon>
        <taxon>Viridiplantae</taxon>
        <taxon>Streptophyta</taxon>
        <taxon>Embryophyta</taxon>
        <taxon>Tracheophyta</taxon>
        <taxon>Spermatophyta</taxon>
        <taxon>Magnoliopsida</taxon>
        <taxon>eudicotyledons</taxon>
        <taxon>Gunneridae</taxon>
        <taxon>Pentapetalae</taxon>
        <taxon>asterids</taxon>
        <taxon>lamiids</taxon>
        <taxon>Gentianales</taxon>
        <taxon>Rubiaceae</taxon>
        <taxon>Cinchonoideae</taxon>
        <taxon>Cinchoneae</taxon>
        <taxon>Cinchona</taxon>
    </lineage>
</organism>
<dbReference type="Pfam" id="PF00078">
    <property type="entry name" value="RVT_1"/>
    <property type="match status" value="1"/>
</dbReference>
<dbReference type="EMBL" id="JBJUIK010000002">
    <property type="protein sequence ID" value="KAL3534578.1"/>
    <property type="molecule type" value="Genomic_DNA"/>
</dbReference>
<evidence type="ECO:0000313" key="3">
    <source>
        <dbReference type="Proteomes" id="UP001630127"/>
    </source>
</evidence>
<name>A0ABD3ATP2_9GENT</name>
<gene>
    <name evidence="2" type="ORF">ACH5RR_003039</name>
</gene>
<evidence type="ECO:0000259" key="1">
    <source>
        <dbReference type="Pfam" id="PF00078"/>
    </source>
</evidence>
<dbReference type="Proteomes" id="UP001630127">
    <property type="component" value="Unassembled WGS sequence"/>
</dbReference>
<keyword evidence="3" id="KW-1185">Reference proteome</keyword>
<sequence length="145" mass="16651">MTDQKAPGADDYPSEFFKCNWGIVGEDFIAAIRFMFQNKYVYFPLDSTVITLVPKIASASHMKNFRPISCCNIISKCFSKILTDRLKRVLDDIIGRPLQYAFLKGRQITDNVMLMHELVRDYGRKEGILRAALKINIMKAYDTIS</sequence>